<dbReference type="EMBL" id="CAEZTT010000133">
    <property type="protein sequence ID" value="CAB4582466.1"/>
    <property type="molecule type" value="Genomic_DNA"/>
</dbReference>
<dbReference type="InterPro" id="IPR014487">
    <property type="entry name" value="DUF3151"/>
</dbReference>
<proteinExistence type="predicted"/>
<dbReference type="PIRSF" id="PIRSF017349">
    <property type="entry name" value="UCP017349"/>
    <property type="match status" value="1"/>
</dbReference>
<sequence length="136" mass="14819">MNLLNPADPTLLPINPELNKAIETTAPMELPKKFPDQPLAWALAAEAAWKSGEVLGSYAYARVGYHRALDQLRKSGWKGAGPVPYAHEGNRGFLWCLAALGRAASAIGEEAEVYRLANFIVECTGTEHNLDLSWVS</sequence>
<gene>
    <name evidence="1" type="ORF">UFOPK1726_01022</name>
</gene>
<dbReference type="AlphaFoldDB" id="A0A6J6F1X6"/>
<dbReference type="Pfam" id="PF11349">
    <property type="entry name" value="DUF3151"/>
    <property type="match status" value="1"/>
</dbReference>
<evidence type="ECO:0000313" key="1">
    <source>
        <dbReference type="EMBL" id="CAB4582466.1"/>
    </source>
</evidence>
<organism evidence="1">
    <name type="scientific">freshwater metagenome</name>
    <dbReference type="NCBI Taxonomy" id="449393"/>
    <lineage>
        <taxon>unclassified sequences</taxon>
        <taxon>metagenomes</taxon>
        <taxon>ecological metagenomes</taxon>
    </lineage>
</organism>
<accession>A0A6J6F1X6</accession>
<name>A0A6J6F1X6_9ZZZZ</name>
<protein>
    <submittedName>
        <fullName evidence="1">Unannotated protein</fullName>
    </submittedName>
</protein>
<reference evidence="1" key="1">
    <citation type="submission" date="2020-05" db="EMBL/GenBank/DDBJ databases">
        <authorList>
            <person name="Chiriac C."/>
            <person name="Salcher M."/>
            <person name="Ghai R."/>
            <person name="Kavagutti S V."/>
        </authorList>
    </citation>
    <scope>NUCLEOTIDE SEQUENCE</scope>
</reference>